<dbReference type="Pfam" id="PF02661">
    <property type="entry name" value="Fic"/>
    <property type="match status" value="1"/>
</dbReference>
<organism evidence="4 5">
    <name type="scientific">Ruania alba</name>
    <dbReference type="NCBI Taxonomy" id="648782"/>
    <lineage>
        <taxon>Bacteria</taxon>
        <taxon>Bacillati</taxon>
        <taxon>Actinomycetota</taxon>
        <taxon>Actinomycetes</taxon>
        <taxon>Micrococcales</taxon>
        <taxon>Ruaniaceae</taxon>
        <taxon>Ruania</taxon>
    </lineage>
</organism>
<dbReference type="AlphaFoldDB" id="A0A1H5KH27"/>
<proteinExistence type="predicted"/>
<feature type="domain" description="Fido" evidence="3">
    <location>
        <begin position="80"/>
        <end position="227"/>
    </location>
</feature>
<keyword evidence="5" id="KW-1185">Reference proteome</keyword>
<feature type="binding site" evidence="2">
    <location>
        <begin position="168"/>
        <end position="175"/>
    </location>
    <ligand>
        <name>ATP</name>
        <dbReference type="ChEBI" id="CHEBI:30616"/>
    </ligand>
</feature>
<reference evidence="5" key="1">
    <citation type="submission" date="2016-10" db="EMBL/GenBank/DDBJ databases">
        <authorList>
            <person name="Varghese N."/>
            <person name="Submissions S."/>
        </authorList>
    </citation>
    <scope>NUCLEOTIDE SEQUENCE [LARGE SCALE GENOMIC DNA]</scope>
    <source>
        <strain evidence="5">DSM 21368</strain>
    </source>
</reference>
<keyword evidence="2" id="KW-0067">ATP-binding</keyword>
<dbReference type="RefSeq" id="WP_217632426.1">
    <property type="nucleotide sequence ID" value="NZ_FNTX01000002.1"/>
</dbReference>
<evidence type="ECO:0000256" key="2">
    <source>
        <dbReference type="PIRSR" id="PIRSR640198-2"/>
    </source>
</evidence>
<dbReference type="GO" id="GO:0005524">
    <property type="term" value="F:ATP binding"/>
    <property type="evidence" value="ECO:0007669"/>
    <property type="project" value="UniProtKB-KW"/>
</dbReference>
<accession>A0A1H5KH27</accession>
<evidence type="ECO:0000313" key="5">
    <source>
        <dbReference type="Proteomes" id="UP000199220"/>
    </source>
</evidence>
<evidence type="ECO:0000259" key="3">
    <source>
        <dbReference type="PROSITE" id="PS51459"/>
    </source>
</evidence>
<dbReference type="SUPFAM" id="SSF140931">
    <property type="entry name" value="Fic-like"/>
    <property type="match status" value="1"/>
</dbReference>
<keyword evidence="2" id="KW-0547">Nucleotide-binding</keyword>
<sequence length="337" mass="36285">MQVARFDNAASEVLGDREIAPISAVLLRSESAASSQIENITVGARQLALAELGEEASANARLVSGNVSAIQAALNRASDISTETIVEMHAALMARQTLHTGGTWRTQQVWIGGDAAGPHRATFVPPHHSRVQAAMDDLVTFTARTDLPAFVHAAIAHAQFETIHPFTDGNGRTGRALVHAMVRRSGLSRRVTVPISAGLLTDTADYVRTLTAYREGDLAPLLVGMIEATFRALANGHQLLADIHEIDSRWREAITARRGAAVWRTIDVLIGQPVVTVRHIQAQLGVSAHTAQAAIDALESVGILTQAVAGRRRNRTWHAREVTQALDAFAERAGRRT</sequence>
<evidence type="ECO:0000256" key="1">
    <source>
        <dbReference type="PIRSR" id="PIRSR640198-1"/>
    </source>
</evidence>
<dbReference type="Proteomes" id="UP000199220">
    <property type="component" value="Unassembled WGS sequence"/>
</dbReference>
<dbReference type="Gene3D" id="1.10.3290.10">
    <property type="entry name" value="Fido-like domain"/>
    <property type="match status" value="1"/>
</dbReference>
<dbReference type="STRING" id="648782.SAMN04488554_2262"/>
<dbReference type="EMBL" id="FNTX01000002">
    <property type="protein sequence ID" value="SEE64132.1"/>
    <property type="molecule type" value="Genomic_DNA"/>
</dbReference>
<name>A0A1H5KH27_9MICO</name>
<dbReference type="InterPro" id="IPR036597">
    <property type="entry name" value="Fido-like_dom_sf"/>
</dbReference>
<dbReference type="PROSITE" id="PS51459">
    <property type="entry name" value="FIDO"/>
    <property type="match status" value="1"/>
</dbReference>
<protein>
    <submittedName>
        <fullName evidence="4">Fic family protein</fullName>
    </submittedName>
</protein>
<dbReference type="PANTHER" id="PTHR13504">
    <property type="entry name" value="FIDO DOMAIN-CONTAINING PROTEIN DDB_G0283145"/>
    <property type="match status" value="1"/>
</dbReference>
<dbReference type="InterPro" id="IPR003812">
    <property type="entry name" value="Fido"/>
</dbReference>
<evidence type="ECO:0000313" key="4">
    <source>
        <dbReference type="EMBL" id="SEE64132.1"/>
    </source>
</evidence>
<feature type="active site" evidence="1">
    <location>
        <position position="164"/>
    </location>
</feature>
<dbReference type="PANTHER" id="PTHR13504:SF38">
    <property type="entry name" value="FIDO DOMAIN-CONTAINING PROTEIN"/>
    <property type="match status" value="1"/>
</dbReference>
<dbReference type="InterPro" id="IPR040198">
    <property type="entry name" value="Fido_containing"/>
</dbReference>
<gene>
    <name evidence="4" type="ORF">SAMN04488554_2262</name>
</gene>